<reference evidence="4 6" key="1">
    <citation type="submission" date="2018-09" db="EMBL/GenBank/DDBJ databases">
        <title>Genomic investigation of the strawberry pathogen Phytophthora fragariae indicates pathogenicity is determined by transcriptional variation in three key races.</title>
        <authorList>
            <person name="Adams T.M."/>
            <person name="Armitage A.D."/>
            <person name="Sobczyk M.K."/>
            <person name="Bates H.J."/>
            <person name="Dunwell J.M."/>
            <person name="Nellist C.F."/>
            <person name="Harrison R.J."/>
        </authorList>
    </citation>
    <scope>NUCLEOTIDE SEQUENCE [LARGE SCALE GENOMIC DNA]</scope>
    <source>
        <strain evidence="2 4">SCRP249</strain>
        <strain evidence="1 6">SCRP324</strain>
        <strain evidence="3 5">SCRP333</strain>
    </source>
</reference>
<accession>A0A6A3IEV5</accession>
<dbReference type="Proteomes" id="UP000429607">
    <property type="component" value="Unassembled WGS sequence"/>
</dbReference>
<protein>
    <recommendedName>
        <fullName evidence="7">MULE transposase domain-containing protein</fullName>
    </recommendedName>
</protein>
<comment type="caution">
    <text evidence="2">The sequence shown here is derived from an EMBL/GenBank/DDBJ whole genome shotgun (WGS) entry which is preliminary data.</text>
</comment>
<proteinExistence type="predicted"/>
<organism evidence="2 4">
    <name type="scientific">Phytophthora rubi</name>
    <dbReference type="NCBI Taxonomy" id="129364"/>
    <lineage>
        <taxon>Eukaryota</taxon>
        <taxon>Sar</taxon>
        <taxon>Stramenopiles</taxon>
        <taxon>Oomycota</taxon>
        <taxon>Peronosporomycetes</taxon>
        <taxon>Peronosporales</taxon>
        <taxon>Peronosporaceae</taxon>
        <taxon>Phytophthora</taxon>
    </lineage>
</organism>
<keyword evidence="5" id="KW-1185">Reference proteome</keyword>
<dbReference type="EMBL" id="QXFV01003197">
    <property type="protein sequence ID" value="KAE8979005.1"/>
    <property type="molecule type" value="Genomic_DNA"/>
</dbReference>
<gene>
    <name evidence="2" type="ORF">PR001_g24681</name>
    <name evidence="1" type="ORF">PR002_g25009</name>
    <name evidence="3" type="ORF">PR003_g25603</name>
</gene>
<evidence type="ECO:0000313" key="1">
    <source>
        <dbReference type="EMBL" id="KAE8977476.1"/>
    </source>
</evidence>
<dbReference type="Proteomes" id="UP000434957">
    <property type="component" value="Unassembled WGS sequence"/>
</dbReference>
<evidence type="ECO:0000313" key="5">
    <source>
        <dbReference type="Proteomes" id="UP000434957"/>
    </source>
</evidence>
<name>A0A6A3IEV5_9STRA</name>
<dbReference type="AlphaFoldDB" id="A0A6A3IEV5"/>
<dbReference type="Proteomes" id="UP000435112">
    <property type="component" value="Unassembled WGS sequence"/>
</dbReference>
<evidence type="ECO:0000313" key="4">
    <source>
        <dbReference type="Proteomes" id="UP000429607"/>
    </source>
</evidence>
<evidence type="ECO:0008006" key="7">
    <source>
        <dbReference type="Google" id="ProtNLM"/>
    </source>
</evidence>
<sequence length="188" mass="21593">MLRLYEESSGLRIITKTEGIGIVKRCRIDANGRGVFRLIETKEVRQVSDQDEREFLLVNLAYPIEGKYRRLVGFGHPDLVRLMKYPGITLFVDATFSVTPKPFTQTIIIMIYDKAHDLYILCFYLLVDTKDHWTFWNAFQWVKIQTDMACSPSVMVCDLEQALHLGFAISLKAHTSSDVCSIEKSHSP</sequence>
<dbReference type="EMBL" id="QXFT01003106">
    <property type="protein sequence ID" value="KAE9289260.1"/>
    <property type="molecule type" value="Genomic_DNA"/>
</dbReference>
<dbReference type="EMBL" id="QXFU01003199">
    <property type="protein sequence ID" value="KAE8977476.1"/>
    <property type="molecule type" value="Genomic_DNA"/>
</dbReference>
<evidence type="ECO:0000313" key="2">
    <source>
        <dbReference type="EMBL" id="KAE8979005.1"/>
    </source>
</evidence>
<evidence type="ECO:0000313" key="3">
    <source>
        <dbReference type="EMBL" id="KAE9289260.1"/>
    </source>
</evidence>
<evidence type="ECO:0000313" key="6">
    <source>
        <dbReference type="Proteomes" id="UP000435112"/>
    </source>
</evidence>
<dbReference type="OrthoDB" id="90756at2759"/>